<feature type="transmembrane region" description="Helical" evidence="7">
    <location>
        <begin position="87"/>
        <end position="105"/>
    </location>
</feature>
<evidence type="ECO:0000313" key="8">
    <source>
        <dbReference type="EMBL" id="GIH62778.1"/>
    </source>
</evidence>
<dbReference type="PANTHER" id="PTHR24421:SF10">
    <property type="entry name" value="NITRATE_NITRITE SENSOR PROTEIN NARQ"/>
    <property type="match status" value="1"/>
</dbReference>
<dbReference type="EC" id="2.7.13.3" evidence="2"/>
<protein>
    <recommendedName>
        <fullName evidence="2">histidine kinase</fullName>
        <ecNumber evidence="2">2.7.13.3</ecNumber>
    </recommendedName>
</protein>
<organism evidence="8 9">
    <name type="scientific">Microbispora siamensis</name>
    <dbReference type="NCBI Taxonomy" id="564413"/>
    <lineage>
        <taxon>Bacteria</taxon>
        <taxon>Bacillati</taxon>
        <taxon>Actinomycetota</taxon>
        <taxon>Actinomycetes</taxon>
        <taxon>Streptosporangiales</taxon>
        <taxon>Streptosporangiaceae</taxon>
        <taxon>Microbispora</taxon>
    </lineage>
</organism>
<evidence type="ECO:0000256" key="4">
    <source>
        <dbReference type="ARBA" id="ARBA00022777"/>
    </source>
</evidence>
<keyword evidence="5" id="KW-0902">Two-component regulatory system</keyword>
<evidence type="ECO:0000313" key="9">
    <source>
        <dbReference type="Proteomes" id="UP000660454"/>
    </source>
</evidence>
<keyword evidence="7" id="KW-0472">Membrane</keyword>
<accession>A0ABQ4GN06</accession>
<keyword evidence="7" id="KW-1133">Transmembrane helix</keyword>
<keyword evidence="7" id="KW-0812">Transmembrane</keyword>
<feature type="region of interest" description="Disordered" evidence="6">
    <location>
        <begin position="327"/>
        <end position="399"/>
    </location>
</feature>
<comment type="caution">
    <text evidence="8">The sequence shown here is derived from an EMBL/GenBank/DDBJ whole genome shotgun (WGS) entry which is preliminary data.</text>
</comment>
<evidence type="ECO:0000256" key="2">
    <source>
        <dbReference type="ARBA" id="ARBA00012438"/>
    </source>
</evidence>
<dbReference type="PANTHER" id="PTHR24421">
    <property type="entry name" value="NITRATE/NITRITE SENSOR PROTEIN NARX-RELATED"/>
    <property type="match status" value="1"/>
</dbReference>
<evidence type="ECO:0000256" key="3">
    <source>
        <dbReference type="ARBA" id="ARBA00022679"/>
    </source>
</evidence>
<keyword evidence="9" id="KW-1185">Reference proteome</keyword>
<feature type="transmembrane region" description="Helical" evidence="7">
    <location>
        <begin position="117"/>
        <end position="135"/>
    </location>
</feature>
<name>A0ABQ4GN06_9ACTN</name>
<evidence type="ECO:0000256" key="6">
    <source>
        <dbReference type="SAM" id="MobiDB-lite"/>
    </source>
</evidence>
<dbReference type="Gene3D" id="3.30.565.10">
    <property type="entry name" value="Histidine kinase-like ATPase, C-terminal domain"/>
    <property type="match status" value="1"/>
</dbReference>
<evidence type="ECO:0000256" key="5">
    <source>
        <dbReference type="ARBA" id="ARBA00023012"/>
    </source>
</evidence>
<feature type="compositionally biased region" description="Low complexity" evidence="6">
    <location>
        <begin position="343"/>
        <end position="371"/>
    </location>
</feature>
<reference evidence="8 9" key="1">
    <citation type="submission" date="2021-01" db="EMBL/GenBank/DDBJ databases">
        <title>Whole genome shotgun sequence of Microbispora siamensis NBRC 104113.</title>
        <authorList>
            <person name="Komaki H."/>
            <person name="Tamura T."/>
        </authorList>
    </citation>
    <scope>NUCLEOTIDE SEQUENCE [LARGE SCALE GENOMIC DNA]</scope>
    <source>
        <strain evidence="8 9">NBRC 104113</strain>
    </source>
</reference>
<gene>
    <name evidence="8" type="ORF">Msi02_35950</name>
</gene>
<evidence type="ECO:0000256" key="1">
    <source>
        <dbReference type="ARBA" id="ARBA00000085"/>
    </source>
</evidence>
<dbReference type="Proteomes" id="UP000660454">
    <property type="component" value="Unassembled WGS sequence"/>
</dbReference>
<proteinExistence type="predicted"/>
<dbReference type="SUPFAM" id="SSF55874">
    <property type="entry name" value="ATPase domain of HSP90 chaperone/DNA topoisomerase II/histidine kinase"/>
    <property type="match status" value="1"/>
</dbReference>
<dbReference type="InterPro" id="IPR036890">
    <property type="entry name" value="HATPase_C_sf"/>
</dbReference>
<dbReference type="EMBL" id="BOOF01000018">
    <property type="protein sequence ID" value="GIH62778.1"/>
    <property type="molecule type" value="Genomic_DNA"/>
</dbReference>
<keyword evidence="3" id="KW-0808">Transferase</keyword>
<dbReference type="InterPro" id="IPR050482">
    <property type="entry name" value="Sensor_HK_TwoCompSys"/>
</dbReference>
<evidence type="ECO:0000256" key="7">
    <source>
        <dbReference type="SAM" id="Phobius"/>
    </source>
</evidence>
<sequence>MWGVALVPMVIAVAGAVTGAFLPRFRSRLSSSASLAAIVSVAVTLAQSAGMARPAPGSGVLGMVESAALMVLVALVIRYAPVRRAMVSAPIAGLAASVWLLRVFAPVSPLEGVGACAFWGLGALLAAAVGGYLRLLDARQERAVADARLALRLRLAGDLHDYLAHDISEMVAHAQAGRVAGDPRQALERVEGAGLRALSMLDRTLDMLHHDRPLAPGGDLGGIREAAERFSAAGPARVDLRMDPAAAASPDIAALAYRIVIEGMTNIRRHAPQARRVDLSVSASSGILEVTMTNDGVVRAPGPRRGGTGLPALAALVQARGGELIAERSSPTWCSPTSACREPTASRSPAPWPAPASTSWSSPPSGWTSTSMPRSGTAPPGSYSNAPAPRCSSRRSGPR</sequence>
<feature type="transmembrane region" description="Helical" evidence="7">
    <location>
        <begin position="6"/>
        <end position="23"/>
    </location>
</feature>
<feature type="compositionally biased region" description="Polar residues" evidence="6">
    <location>
        <begin position="329"/>
        <end position="338"/>
    </location>
</feature>
<feature type="transmembrane region" description="Helical" evidence="7">
    <location>
        <begin position="35"/>
        <end position="52"/>
    </location>
</feature>
<comment type="catalytic activity">
    <reaction evidence="1">
        <text>ATP + protein L-histidine = ADP + protein N-phospho-L-histidine.</text>
        <dbReference type="EC" id="2.7.13.3"/>
    </reaction>
</comment>
<feature type="transmembrane region" description="Helical" evidence="7">
    <location>
        <begin position="58"/>
        <end position="80"/>
    </location>
</feature>
<keyword evidence="4" id="KW-0418">Kinase</keyword>